<feature type="region of interest" description="Disordered" evidence="2">
    <location>
        <begin position="616"/>
        <end position="643"/>
    </location>
</feature>
<dbReference type="AlphaFoldDB" id="A0AAU7AUZ7"/>
<feature type="compositionally biased region" description="Basic and acidic residues" evidence="2">
    <location>
        <begin position="407"/>
        <end position="422"/>
    </location>
</feature>
<proteinExistence type="predicted"/>
<feature type="coiled-coil region" evidence="1">
    <location>
        <begin position="208"/>
        <end position="242"/>
    </location>
</feature>
<feature type="compositionally biased region" description="Low complexity" evidence="2">
    <location>
        <begin position="396"/>
        <end position="406"/>
    </location>
</feature>
<feature type="region of interest" description="Disordered" evidence="2">
    <location>
        <begin position="396"/>
        <end position="422"/>
    </location>
</feature>
<feature type="region of interest" description="Disordered" evidence="2">
    <location>
        <begin position="665"/>
        <end position="708"/>
    </location>
</feature>
<protein>
    <recommendedName>
        <fullName evidence="4">SCP2 domain-containing protein</fullName>
    </recommendedName>
</protein>
<accession>A0AAU7AUZ7</accession>
<evidence type="ECO:0000256" key="1">
    <source>
        <dbReference type="SAM" id="Coils"/>
    </source>
</evidence>
<keyword evidence="1" id="KW-0175">Coiled coil</keyword>
<feature type="compositionally biased region" description="Basic and acidic residues" evidence="2">
    <location>
        <begin position="50"/>
        <end position="80"/>
    </location>
</feature>
<feature type="coiled-coil region" evidence="1">
    <location>
        <begin position="292"/>
        <end position="326"/>
    </location>
</feature>
<gene>
    <name evidence="3" type="ORF">DSM112329_02322</name>
</gene>
<organism evidence="3">
    <name type="scientific">Paraconexibacter sp. AEG42_29</name>
    <dbReference type="NCBI Taxonomy" id="2997339"/>
    <lineage>
        <taxon>Bacteria</taxon>
        <taxon>Bacillati</taxon>
        <taxon>Actinomycetota</taxon>
        <taxon>Thermoleophilia</taxon>
        <taxon>Solirubrobacterales</taxon>
        <taxon>Paraconexibacteraceae</taxon>
        <taxon>Paraconexibacter</taxon>
    </lineage>
</organism>
<evidence type="ECO:0000256" key="2">
    <source>
        <dbReference type="SAM" id="MobiDB-lite"/>
    </source>
</evidence>
<feature type="compositionally biased region" description="Basic and acidic residues" evidence="2">
    <location>
        <begin position="758"/>
        <end position="769"/>
    </location>
</feature>
<evidence type="ECO:0000313" key="3">
    <source>
        <dbReference type="EMBL" id="XAY05469.1"/>
    </source>
</evidence>
<name>A0AAU7AUZ7_9ACTN</name>
<dbReference type="RefSeq" id="WP_354701977.1">
    <property type="nucleotide sequence ID" value="NZ_CP114014.1"/>
</dbReference>
<dbReference type="EMBL" id="CP114014">
    <property type="protein sequence ID" value="XAY05469.1"/>
    <property type="molecule type" value="Genomic_DNA"/>
</dbReference>
<sequence>MAQLRARRAELSGDALRDYAGEVEAELTRARAELDAARDQRADLAGQLKQAERELRASRQNEHAETARRTELEEDTAATRREAEEEVVELRRVLAAREHRVAELEEELSRLLSSGVHERLHENQQNVARLERALASERSTRESALRDLTVEREQSQAEVTLLQHELDRRGHVHDAVSRQLVELRTELDVTRAQLSVDAGRTAVAEAVLADLGNTAAQLRSQLTDLETERAELLQQLATARAEVAQRDQLLQAGHAALLAAEAAQEQLRTELREAGAALRTAASDAAERHVRLQAVEQAMGAAEARARDLTRRLETERLQRVQAESALNATVVEERDAFQRAIDAQRAEFDAAIASERQAFETQMAGVRDGVAKLRDRLTTTQAELAAELEAERAARSAAEQQAAAERAARDAADEQAETERVARATAEQQVQNEYAARVRAEQALAERASIEHEILQGVAELRSELVRVRAESEKSVAREAHLEGLVGELVTTTDALNAEFERELAALEAEQEQELAGQRAQFSTQLSELENRVVDLREQMGAATVDMVRKLEDERTARRRAEALLTQERERADLALEAAETDADEDDVVAQLRSEIKRSERQNTLAEERIVELEDELEQARIGPPATATDKPAPPADPAGSVAAVAAEADSVIIDLARAAARLRGRKADDGAPAVERPDTGSGTPAAPAAPRATESHGAEPGAAESDVDLAKAPAAGDAAAATQVPDAVVDEDTASPAAADAESSVPAGTPPARLLEASRRASRRLDDPEPEPAESILYTRPSAVADADTAGEPDADDVEQVEDFELGARLGRFERPDPHPWLAPAIGLLARRDPRVAASVIEAMIPLQAARLQEDLAYDMAIAGHPELRVELRRDGTAVIAPRDADDAADSASFRIVGSPVALSVYVGGGAARRGTPGVAITGRKRRAKALTRVMREPVVMPELALLAGRLPSLTLLTLLVATIDPAETRGDHFTLAFAEGDNAPAVHVVVASGLPVVARSGAPVHIAATVRTPVGGLASFLGGQGAARVNGDINAVGRFLAWADGAQGLDG</sequence>
<reference evidence="3" key="1">
    <citation type="submission" date="2022-12" db="EMBL/GenBank/DDBJ databases">
        <title>Paraconexibacter alkalitolerans sp. nov. and Baekduia alba sp. nov., isolated from soil and emended description of the genera Paraconexibacter (Chun et al., 2020) and Baekduia (An et al., 2020).</title>
        <authorList>
            <person name="Vieira S."/>
            <person name="Huber K.J."/>
            <person name="Geppert A."/>
            <person name="Wolf J."/>
            <person name="Neumann-Schaal M."/>
            <person name="Muesken M."/>
            <person name="Overmann J."/>
        </authorList>
    </citation>
    <scope>NUCLEOTIDE SEQUENCE</scope>
    <source>
        <strain evidence="3">AEG42_29</strain>
    </source>
</reference>
<feature type="region of interest" description="Disordered" evidence="2">
    <location>
        <begin position="734"/>
        <end position="799"/>
    </location>
</feature>
<feature type="region of interest" description="Disordered" evidence="2">
    <location>
        <begin position="38"/>
        <end position="80"/>
    </location>
</feature>
<dbReference type="KEGG" id="parq:DSM112329_02322"/>
<evidence type="ECO:0008006" key="4">
    <source>
        <dbReference type="Google" id="ProtNLM"/>
    </source>
</evidence>